<evidence type="ECO:0000313" key="2">
    <source>
        <dbReference type="Proteomes" id="UP000053989"/>
    </source>
</evidence>
<gene>
    <name evidence="1" type="ORF">SCLCIDRAFT_970791</name>
</gene>
<keyword evidence="2" id="KW-1185">Reference proteome</keyword>
<accession>A0A0C3DVC7</accession>
<reference evidence="2" key="2">
    <citation type="submission" date="2015-01" db="EMBL/GenBank/DDBJ databases">
        <title>Evolutionary Origins and Diversification of the Mycorrhizal Mutualists.</title>
        <authorList>
            <consortium name="DOE Joint Genome Institute"/>
            <consortium name="Mycorrhizal Genomics Consortium"/>
            <person name="Kohler A."/>
            <person name="Kuo A."/>
            <person name="Nagy L.G."/>
            <person name="Floudas D."/>
            <person name="Copeland A."/>
            <person name="Barry K.W."/>
            <person name="Cichocki N."/>
            <person name="Veneault-Fourrey C."/>
            <person name="LaButti K."/>
            <person name="Lindquist E.A."/>
            <person name="Lipzen A."/>
            <person name="Lundell T."/>
            <person name="Morin E."/>
            <person name="Murat C."/>
            <person name="Riley R."/>
            <person name="Ohm R."/>
            <person name="Sun H."/>
            <person name="Tunlid A."/>
            <person name="Henrissat B."/>
            <person name="Grigoriev I.V."/>
            <person name="Hibbett D.S."/>
            <person name="Martin F."/>
        </authorList>
    </citation>
    <scope>NUCLEOTIDE SEQUENCE [LARGE SCALE GENOMIC DNA]</scope>
    <source>
        <strain evidence="2">Foug A</strain>
    </source>
</reference>
<reference evidence="1 2" key="1">
    <citation type="submission" date="2014-04" db="EMBL/GenBank/DDBJ databases">
        <authorList>
            <consortium name="DOE Joint Genome Institute"/>
            <person name="Kuo A."/>
            <person name="Kohler A."/>
            <person name="Nagy L.G."/>
            <person name="Floudas D."/>
            <person name="Copeland A."/>
            <person name="Barry K.W."/>
            <person name="Cichocki N."/>
            <person name="Veneault-Fourrey C."/>
            <person name="LaButti K."/>
            <person name="Lindquist E.A."/>
            <person name="Lipzen A."/>
            <person name="Lundell T."/>
            <person name="Morin E."/>
            <person name="Murat C."/>
            <person name="Sun H."/>
            <person name="Tunlid A."/>
            <person name="Henrissat B."/>
            <person name="Grigoriev I.V."/>
            <person name="Hibbett D.S."/>
            <person name="Martin F."/>
            <person name="Nordberg H.P."/>
            <person name="Cantor M.N."/>
            <person name="Hua S.X."/>
        </authorList>
    </citation>
    <scope>NUCLEOTIDE SEQUENCE [LARGE SCALE GENOMIC DNA]</scope>
    <source>
        <strain evidence="1 2">Foug A</strain>
    </source>
</reference>
<protein>
    <submittedName>
        <fullName evidence="1">Uncharacterized protein</fullName>
    </submittedName>
</protein>
<dbReference type="InParanoid" id="A0A0C3DVC7"/>
<dbReference type="AlphaFoldDB" id="A0A0C3DVC7"/>
<dbReference type="Proteomes" id="UP000053989">
    <property type="component" value="Unassembled WGS sequence"/>
</dbReference>
<proteinExistence type="predicted"/>
<evidence type="ECO:0000313" key="1">
    <source>
        <dbReference type="EMBL" id="KIM60104.1"/>
    </source>
</evidence>
<dbReference type="EMBL" id="KN822066">
    <property type="protein sequence ID" value="KIM60104.1"/>
    <property type="molecule type" value="Genomic_DNA"/>
</dbReference>
<dbReference type="HOGENOM" id="CLU_1571564_0_0_1"/>
<sequence length="170" mass="19336">MRSGGREWRWSYRGHGTRRCRRCRACVRACCGRDQCERADREWSWSALVAVVVTACACVCARDVVVVDMRGWWSTCGVGAVSQQQSLRTYHRCHKCGDVGGGTRYRRECEHAWWGGDGRCEREVVVISRVVGISVVVRAVPVMVVRPVTLRRHSMGACVSLSLSMSQWWW</sequence>
<organism evidence="1 2">
    <name type="scientific">Scleroderma citrinum Foug A</name>
    <dbReference type="NCBI Taxonomy" id="1036808"/>
    <lineage>
        <taxon>Eukaryota</taxon>
        <taxon>Fungi</taxon>
        <taxon>Dikarya</taxon>
        <taxon>Basidiomycota</taxon>
        <taxon>Agaricomycotina</taxon>
        <taxon>Agaricomycetes</taxon>
        <taxon>Agaricomycetidae</taxon>
        <taxon>Boletales</taxon>
        <taxon>Sclerodermatineae</taxon>
        <taxon>Sclerodermataceae</taxon>
        <taxon>Scleroderma</taxon>
    </lineage>
</organism>
<name>A0A0C3DVC7_9AGAM</name>